<dbReference type="Proteomes" id="UP001369736">
    <property type="component" value="Unassembled WGS sequence"/>
</dbReference>
<evidence type="ECO:0000313" key="3">
    <source>
        <dbReference type="Proteomes" id="UP001369736"/>
    </source>
</evidence>
<name>A0ABU8M691_9PSEU</name>
<proteinExistence type="predicted"/>
<dbReference type="RefSeq" id="WP_337704229.1">
    <property type="nucleotide sequence ID" value="NZ_JBBEGM010000006.1"/>
</dbReference>
<dbReference type="EMBL" id="JBBEGM010000006">
    <property type="protein sequence ID" value="MEJ2862861.1"/>
    <property type="molecule type" value="Genomic_DNA"/>
</dbReference>
<sequence>MAKPARARRKRERTVAGRHHEDTGDLVRRTLGRRAGRGEPRDGDVTVQLLPHLIASGEMSAVVVGREIEVAPAIYTAGHLPALSERETWTVDEFGCFDGRGALITAPLENGGCSCRVDVLDVDGRLFPVNWAASVPGDGRLWVEGALYLDPELASGTEHGEAVALCRRRYLVREIRRYRRTAYRPADPVRLDAVPAPDDVNDDAVYVADLRLVDDVAAPSLAAEGVVDRSPG</sequence>
<feature type="compositionally biased region" description="Basic residues" evidence="1">
    <location>
        <begin position="1"/>
        <end position="12"/>
    </location>
</feature>
<keyword evidence="3" id="KW-1185">Reference proteome</keyword>
<evidence type="ECO:0000256" key="1">
    <source>
        <dbReference type="SAM" id="MobiDB-lite"/>
    </source>
</evidence>
<accession>A0ABU8M691</accession>
<protein>
    <submittedName>
        <fullName evidence="2">Uncharacterized protein</fullName>
    </submittedName>
</protein>
<evidence type="ECO:0000313" key="2">
    <source>
        <dbReference type="EMBL" id="MEJ2862861.1"/>
    </source>
</evidence>
<organism evidence="2 3">
    <name type="scientific">Actinomycetospora flava</name>
    <dbReference type="NCBI Taxonomy" id="3129232"/>
    <lineage>
        <taxon>Bacteria</taxon>
        <taxon>Bacillati</taxon>
        <taxon>Actinomycetota</taxon>
        <taxon>Actinomycetes</taxon>
        <taxon>Pseudonocardiales</taxon>
        <taxon>Pseudonocardiaceae</taxon>
        <taxon>Actinomycetospora</taxon>
    </lineage>
</organism>
<feature type="region of interest" description="Disordered" evidence="1">
    <location>
        <begin position="1"/>
        <end position="23"/>
    </location>
</feature>
<reference evidence="2 3" key="1">
    <citation type="submission" date="2024-03" db="EMBL/GenBank/DDBJ databases">
        <title>Actinomycetospora sp. OC33-EN07, a novel actinomycete isolated from wild orchid (Aerides multiflora).</title>
        <authorList>
            <person name="Suriyachadkun C."/>
        </authorList>
    </citation>
    <scope>NUCLEOTIDE SEQUENCE [LARGE SCALE GENOMIC DNA]</scope>
    <source>
        <strain evidence="2 3">OC33-EN07</strain>
    </source>
</reference>
<gene>
    <name evidence="2" type="ORF">WCD58_16945</name>
</gene>
<feature type="compositionally biased region" description="Basic and acidic residues" evidence="1">
    <location>
        <begin position="13"/>
        <end position="23"/>
    </location>
</feature>
<comment type="caution">
    <text evidence="2">The sequence shown here is derived from an EMBL/GenBank/DDBJ whole genome shotgun (WGS) entry which is preliminary data.</text>
</comment>